<reference evidence="1" key="1">
    <citation type="journal article" date="2014" name="Front. Microbiol.">
        <title>High frequency of phylogenetically diverse reductive dehalogenase-homologous genes in deep subseafloor sedimentary metagenomes.</title>
        <authorList>
            <person name="Kawai M."/>
            <person name="Futagami T."/>
            <person name="Toyoda A."/>
            <person name="Takaki Y."/>
            <person name="Nishi S."/>
            <person name="Hori S."/>
            <person name="Arai W."/>
            <person name="Tsubouchi T."/>
            <person name="Morono Y."/>
            <person name="Uchiyama I."/>
            <person name="Ito T."/>
            <person name="Fujiyama A."/>
            <person name="Inagaki F."/>
            <person name="Takami H."/>
        </authorList>
    </citation>
    <scope>NUCLEOTIDE SEQUENCE</scope>
    <source>
        <strain evidence="1">Expedition CK06-06</strain>
    </source>
</reference>
<gene>
    <name evidence="1" type="ORF">S01H1_49373</name>
</gene>
<organism evidence="1">
    <name type="scientific">marine sediment metagenome</name>
    <dbReference type="NCBI Taxonomy" id="412755"/>
    <lineage>
        <taxon>unclassified sequences</taxon>
        <taxon>metagenomes</taxon>
        <taxon>ecological metagenomes</taxon>
    </lineage>
</organism>
<dbReference type="EMBL" id="BARS01031757">
    <property type="protein sequence ID" value="GAG21739.1"/>
    <property type="molecule type" value="Genomic_DNA"/>
</dbReference>
<protein>
    <submittedName>
        <fullName evidence="1">Uncharacterized protein</fullName>
    </submittedName>
</protein>
<evidence type="ECO:0000313" key="1">
    <source>
        <dbReference type="EMBL" id="GAG21739.1"/>
    </source>
</evidence>
<feature type="non-terminal residue" evidence="1">
    <location>
        <position position="1"/>
    </location>
</feature>
<dbReference type="AlphaFoldDB" id="X0VTI5"/>
<comment type="caution">
    <text evidence="1">The sequence shown here is derived from an EMBL/GenBank/DDBJ whole genome shotgun (WGS) entry which is preliminary data.</text>
</comment>
<proteinExistence type="predicted"/>
<accession>X0VTI5</accession>
<name>X0VTI5_9ZZZZ</name>
<sequence>LMADRLDVISRWEGIMREMHCDCERDLEPAFE</sequence>